<evidence type="ECO:0000256" key="5">
    <source>
        <dbReference type="ARBA" id="ARBA00023228"/>
    </source>
</evidence>
<reference evidence="7" key="2">
    <citation type="submission" date="2025-09" db="UniProtKB">
        <authorList>
            <consortium name="Ensembl"/>
        </authorList>
    </citation>
    <scope>IDENTIFICATION</scope>
</reference>
<feature type="transmembrane region" description="Helical" evidence="6">
    <location>
        <begin position="67"/>
        <end position="87"/>
    </location>
</feature>
<evidence type="ECO:0000313" key="8">
    <source>
        <dbReference type="Proteomes" id="UP000265000"/>
    </source>
</evidence>
<keyword evidence="5" id="KW-0458">Lysosome</keyword>
<dbReference type="PANTHER" id="PTHR15146">
    <property type="entry name" value="INTEGRAL MEMBRANE PROTEIN GPR137"/>
    <property type="match status" value="1"/>
</dbReference>
<dbReference type="GeneTree" id="ENSGT00940000153986"/>
<evidence type="ECO:0000256" key="3">
    <source>
        <dbReference type="ARBA" id="ARBA00022989"/>
    </source>
</evidence>
<proteinExistence type="predicted"/>
<feature type="transmembrane region" description="Helical" evidence="6">
    <location>
        <begin position="191"/>
        <end position="212"/>
    </location>
</feature>
<evidence type="ECO:0000256" key="1">
    <source>
        <dbReference type="ARBA" id="ARBA00004155"/>
    </source>
</evidence>
<protein>
    <submittedName>
        <fullName evidence="7">G protein-coupled receptor 137c</fullName>
    </submittedName>
</protein>
<dbReference type="STRING" id="8078.ENSFHEP00000025314"/>
<dbReference type="CDD" id="cd21475">
    <property type="entry name" value="7tm_GPR137C"/>
    <property type="match status" value="1"/>
</dbReference>
<feature type="transmembrane region" description="Helical" evidence="6">
    <location>
        <begin position="34"/>
        <end position="55"/>
    </location>
</feature>
<keyword evidence="3 6" id="KW-1133">Transmembrane helix</keyword>
<sequence length="449" mass="50687">MFSPGEEVDSDLFTSLTESSGDAISPTLELSLTAVYTVLYSFLFVFVYLQLWLILHYGHKRFSYQSVFLFLCLLWAALRTTLFSFYFKNVVQANQLQPLAYWLLYCCPVCLQFFTLCLLNLYFTQVMFKAKAKYSPELTKYKVPLRLFFLCLSIFFLVVNLTCALLVQGALMHSEPPSDGRIRHAVLARVLINDSLFVLCAISLAVCIFKIAKMSSANVYLESKGTSVCQATAVGAVVILLYTSRACYNLVVVTLSPQDRPNPFSYGWYSVSDQADIQKISGEAYIVFGIILFFWELLPTSLVVVFFRVQRPHQNLAPGGMINSHSFSSRAYFFDNPRRYDSDDDLSRSINSRSDRASLLSTTPQLATSSWYGSIQRNGSLAPGVASAQQPPPSTAPLLFAQENIQSHHHHHHNYYSTPQNNNYQHHQHKNIPAFSYKVGDGGILEAYL</sequence>
<name>A0A3Q2QF12_FUNHE</name>
<keyword evidence="2 6" id="KW-0812">Transmembrane</keyword>
<dbReference type="GO" id="GO:0005765">
    <property type="term" value="C:lysosomal membrane"/>
    <property type="evidence" value="ECO:0007669"/>
    <property type="project" value="UniProtKB-SubCell"/>
</dbReference>
<keyword evidence="8" id="KW-1185">Reference proteome</keyword>
<dbReference type="Proteomes" id="UP000265000">
    <property type="component" value="Unplaced"/>
</dbReference>
<feature type="transmembrane region" description="Helical" evidence="6">
    <location>
        <begin position="284"/>
        <end position="307"/>
    </location>
</feature>
<organism evidence="7 8">
    <name type="scientific">Fundulus heteroclitus</name>
    <name type="common">Killifish</name>
    <name type="synonym">Mummichog</name>
    <dbReference type="NCBI Taxonomy" id="8078"/>
    <lineage>
        <taxon>Eukaryota</taxon>
        <taxon>Metazoa</taxon>
        <taxon>Chordata</taxon>
        <taxon>Craniata</taxon>
        <taxon>Vertebrata</taxon>
        <taxon>Euteleostomi</taxon>
        <taxon>Actinopterygii</taxon>
        <taxon>Neopterygii</taxon>
        <taxon>Teleostei</taxon>
        <taxon>Neoteleostei</taxon>
        <taxon>Acanthomorphata</taxon>
        <taxon>Ovalentaria</taxon>
        <taxon>Atherinomorphae</taxon>
        <taxon>Cyprinodontiformes</taxon>
        <taxon>Fundulidae</taxon>
        <taxon>Fundulus</taxon>
    </lineage>
</organism>
<dbReference type="InterPro" id="IPR029723">
    <property type="entry name" value="GPR137"/>
</dbReference>
<comment type="subcellular location">
    <subcellularLocation>
        <location evidence="1">Lysosome membrane</location>
        <topology evidence="1">Multi-pass membrane protein</topology>
    </subcellularLocation>
</comment>
<evidence type="ECO:0000256" key="6">
    <source>
        <dbReference type="SAM" id="Phobius"/>
    </source>
</evidence>
<dbReference type="Ensembl" id="ENSFHET00000005534.1">
    <property type="protein sequence ID" value="ENSFHEP00000025314.1"/>
    <property type="gene ID" value="ENSFHEG00000007483.1"/>
</dbReference>
<feature type="transmembrane region" description="Helical" evidence="6">
    <location>
        <begin position="233"/>
        <end position="255"/>
    </location>
</feature>
<keyword evidence="4 6" id="KW-0472">Membrane</keyword>
<accession>A0A3Q2QF12</accession>
<reference evidence="7" key="1">
    <citation type="submission" date="2025-08" db="UniProtKB">
        <authorList>
            <consortium name="Ensembl"/>
        </authorList>
    </citation>
    <scope>IDENTIFICATION</scope>
</reference>
<evidence type="ECO:0000256" key="2">
    <source>
        <dbReference type="ARBA" id="ARBA00022692"/>
    </source>
</evidence>
<feature type="transmembrane region" description="Helical" evidence="6">
    <location>
        <begin position="99"/>
        <end position="123"/>
    </location>
</feature>
<dbReference type="PANTHER" id="PTHR15146:SF1">
    <property type="entry name" value="INTEGRAL MEMBRANE PROTEIN GPR137C"/>
    <property type="match status" value="1"/>
</dbReference>
<feature type="transmembrane region" description="Helical" evidence="6">
    <location>
        <begin position="144"/>
        <end position="171"/>
    </location>
</feature>
<evidence type="ECO:0000313" key="7">
    <source>
        <dbReference type="Ensembl" id="ENSFHEP00000025314.1"/>
    </source>
</evidence>
<evidence type="ECO:0000256" key="4">
    <source>
        <dbReference type="ARBA" id="ARBA00023136"/>
    </source>
</evidence>
<dbReference type="GO" id="GO:1904263">
    <property type="term" value="P:positive regulation of TORC1 signaling"/>
    <property type="evidence" value="ECO:0007669"/>
    <property type="project" value="TreeGrafter"/>
</dbReference>
<dbReference type="AlphaFoldDB" id="A0A3Q2QF12"/>